<gene>
    <name evidence="4" type="ORF">ACK2TP_02565</name>
</gene>
<proteinExistence type="inferred from homology"/>
<accession>A0ABW9KGK9</accession>
<evidence type="ECO:0000259" key="3">
    <source>
        <dbReference type="SMART" id="SM00822"/>
    </source>
</evidence>
<keyword evidence="5" id="KW-1185">Reference proteome</keyword>
<organism evidence="4 5">
    <name type="scientific">Terriglobus aquaticus</name>
    <dbReference type="NCBI Taxonomy" id="940139"/>
    <lineage>
        <taxon>Bacteria</taxon>
        <taxon>Pseudomonadati</taxon>
        <taxon>Acidobacteriota</taxon>
        <taxon>Terriglobia</taxon>
        <taxon>Terriglobales</taxon>
        <taxon>Acidobacteriaceae</taxon>
        <taxon>Terriglobus</taxon>
    </lineage>
</organism>
<dbReference type="EMBL" id="JBJYXY010000001">
    <property type="protein sequence ID" value="MFN2974638.1"/>
    <property type="molecule type" value="Genomic_DNA"/>
</dbReference>
<dbReference type="SUPFAM" id="SSF51735">
    <property type="entry name" value="NAD(P)-binding Rossmann-fold domains"/>
    <property type="match status" value="1"/>
</dbReference>
<sequence>MEVTGNTILVTGGTSGIGRALAVALHQAGNTVIVAGRRQNLLDEIEAKYPGIVGMQLDVEDSSALQGFANEVQERFPNLNVLFNNAGIAGMEDYTADTVDVTRAKQTIATNITSVVELSAALLPHLRKQPKSTLMVTTSGLAFVPFPKGPVYSATKAFLHNWLDALRMQLRGTSVEVLELAPPYVQTELGGPQQAQDPRAMPLDAYTNEVMSILADPGKIEKGEVLVENVKHLRWAERDGHYEKTLEMFANF</sequence>
<dbReference type="Proteomes" id="UP001634747">
    <property type="component" value="Unassembled WGS sequence"/>
</dbReference>
<comment type="similarity">
    <text evidence="1">Belongs to the short-chain dehydrogenases/reductases (SDR) family.</text>
</comment>
<dbReference type="Pfam" id="PF00106">
    <property type="entry name" value="adh_short"/>
    <property type="match status" value="1"/>
</dbReference>
<dbReference type="PRINTS" id="PR00081">
    <property type="entry name" value="GDHRDH"/>
</dbReference>
<protein>
    <submittedName>
        <fullName evidence="4">SDR family oxidoreductase</fullName>
    </submittedName>
</protein>
<dbReference type="Gene3D" id="3.40.50.720">
    <property type="entry name" value="NAD(P)-binding Rossmann-like Domain"/>
    <property type="match status" value="1"/>
</dbReference>
<feature type="domain" description="Ketoreductase" evidence="3">
    <location>
        <begin position="6"/>
        <end position="184"/>
    </location>
</feature>
<name>A0ABW9KGK9_9BACT</name>
<reference evidence="4 5" key="1">
    <citation type="submission" date="2024-12" db="EMBL/GenBank/DDBJ databases">
        <authorList>
            <person name="Lee Y."/>
        </authorList>
    </citation>
    <scope>NUCLEOTIDE SEQUENCE [LARGE SCALE GENOMIC DNA]</scope>
    <source>
        <strain evidence="4 5">03SUJ4</strain>
    </source>
</reference>
<dbReference type="SMART" id="SM00822">
    <property type="entry name" value="PKS_KR"/>
    <property type="match status" value="1"/>
</dbReference>
<evidence type="ECO:0000313" key="5">
    <source>
        <dbReference type="Proteomes" id="UP001634747"/>
    </source>
</evidence>
<evidence type="ECO:0000313" key="4">
    <source>
        <dbReference type="EMBL" id="MFN2974638.1"/>
    </source>
</evidence>
<dbReference type="PANTHER" id="PTHR44196">
    <property type="entry name" value="DEHYDROGENASE/REDUCTASE SDR FAMILY MEMBER 7B"/>
    <property type="match status" value="1"/>
</dbReference>
<evidence type="ECO:0000256" key="2">
    <source>
        <dbReference type="ARBA" id="ARBA00023002"/>
    </source>
</evidence>
<dbReference type="InterPro" id="IPR002347">
    <property type="entry name" value="SDR_fam"/>
</dbReference>
<dbReference type="InterPro" id="IPR057326">
    <property type="entry name" value="KR_dom"/>
</dbReference>
<comment type="caution">
    <text evidence="4">The sequence shown here is derived from an EMBL/GenBank/DDBJ whole genome shotgun (WGS) entry which is preliminary data.</text>
</comment>
<dbReference type="PROSITE" id="PS00061">
    <property type="entry name" value="ADH_SHORT"/>
    <property type="match status" value="1"/>
</dbReference>
<dbReference type="PANTHER" id="PTHR44196:SF1">
    <property type="entry name" value="DEHYDROGENASE_REDUCTASE SDR FAMILY MEMBER 7B"/>
    <property type="match status" value="1"/>
</dbReference>
<evidence type="ECO:0000256" key="1">
    <source>
        <dbReference type="ARBA" id="ARBA00006484"/>
    </source>
</evidence>
<dbReference type="RefSeq" id="WP_263413802.1">
    <property type="nucleotide sequence ID" value="NZ_BAABBH010000001.1"/>
</dbReference>
<dbReference type="InterPro" id="IPR020904">
    <property type="entry name" value="Sc_DH/Rdtase_CS"/>
</dbReference>
<keyword evidence="2" id="KW-0560">Oxidoreductase</keyword>
<dbReference type="InterPro" id="IPR036291">
    <property type="entry name" value="NAD(P)-bd_dom_sf"/>
</dbReference>